<keyword evidence="3" id="KW-1185">Reference proteome</keyword>
<dbReference type="RefSeq" id="WP_235068005.1">
    <property type="nucleotide sequence ID" value="NZ_JAKFGM010000003.1"/>
</dbReference>
<dbReference type="GO" id="GO:0003677">
    <property type="term" value="F:DNA binding"/>
    <property type="evidence" value="ECO:0007669"/>
    <property type="project" value="UniProtKB-KW"/>
</dbReference>
<dbReference type="AlphaFoldDB" id="A0A9X1QMI0"/>
<protein>
    <submittedName>
        <fullName evidence="2">DNA-binding domain-containing protein</fullName>
    </submittedName>
</protein>
<keyword evidence="2" id="KW-0238">DNA-binding</keyword>
<gene>
    <name evidence="2" type="ORF">LVY65_10150</name>
</gene>
<name>A0A9X1QMI0_9SPHN</name>
<dbReference type="EMBL" id="JAKFGM010000003">
    <property type="protein sequence ID" value="MCF2515421.1"/>
    <property type="molecule type" value="Genomic_DNA"/>
</dbReference>
<evidence type="ECO:0000259" key="1">
    <source>
        <dbReference type="Pfam" id="PF09836"/>
    </source>
</evidence>
<reference evidence="2" key="1">
    <citation type="submission" date="2022-01" db="EMBL/GenBank/DDBJ databases">
        <authorList>
            <person name="Jo J.-H."/>
            <person name="Im W.-T."/>
        </authorList>
    </citation>
    <scope>NUCLEOTIDE SEQUENCE</scope>
    <source>
        <strain evidence="2">G124</strain>
    </source>
</reference>
<evidence type="ECO:0000313" key="3">
    <source>
        <dbReference type="Proteomes" id="UP001139410"/>
    </source>
</evidence>
<dbReference type="Proteomes" id="UP001139410">
    <property type="component" value="Unassembled WGS sequence"/>
</dbReference>
<proteinExistence type="predicted"/>
<sequence>MPDLADFQANFARAILDDDSFDRLSGQKAFAVYRNTCARGAVEALRAAYPTVDMLVGEEMFTQVALDYRREHPPRGPVLSEYGGEFATFLARQSWTGELPYLADVARLDRLWLESFLASEPAGIERSYSRGSRVALHPATRFAWLAMPAMSIWQAHRNPHGLVELDPVWADEWALFTRPGLSVRAELIDAPYYRLLLACVAPAPVAEVVSAVAAEFPRADVSELLHRAVASGAIIIQ</sequence>
<dbReference type="InterPro" id="IPR018640">
    <property type="entry name" value="DUF2063"/>
</dbReference>
<feature type="domain" description="Putative DNA-binding" evidence="1">
    <location>
        <begin position="7"/>
        <end position="90"/>
    </location>
</feature>
<accession>A0A9X1QMI0</accession>
<evidence type="ECO:0000313" key="2">
    <source>
        <dbReference type="EMBL" id="MCF2515421.1"/>
    </source>
</evidence>
<dbReference type="Gene3D" id="1.10.150.690">
    <property type="entry name" value="DUF2063"/>
    <property type="match status" value="1"/>
</dbReference>
<comment type="caution">
    <text evidence="2">The sequence shown here is derived from an EMBL/GenBank/DDBJ whole genome shotgun (WGS) entry which is preliminary data.</text>
</comment>
<dbReference type="InterPro" id="IPR044922">
    <property type="entry name" value="DUF2063_N_sf"/>
</dbReference>
<organism evidence="2 3">
    <name type="scientific">Sphingomonas cremea</name>
    <dbReference type="NCBI Taxonomy" id="2904799"/>
    <lineage>
        <taxon>Bacteria</taxon>
        <taxon>Pseudomonadati</taxon>
        <taxon>Pseudomonadota</taxon>
        <taxon>Alphaproteobacteria</taxon>
        <taxon>Sphingomonadales</taxon>
        <taxon>Sphingomonadaceae</taxon>
        <taxon>Sphingomonas</taxon>
    </lineage>
</organism>
<dbReference type="Pfam" id="PF09836">
    <property type="entry name" value="DUF2063"/>
    <property type="match status" value="1"/>
</dbReference>